<dbReference type="Proteomes" id="UP000305067">
    <property type="component" value="Unassembled WGS sequence"/>
</dbReference>
<proteinExistence type="predicted"/>
<reference evidence="3 4" key="1">
    <citation type="journal article" date="2019" name="Nat. Ecol. Evol.">
        <title>Megaphylogeny resolves global patterns of mushroom evolution.</title>
        <authorList>
            <person name="Varga T."/>
            <person name="Krizsan K."/>
            <person name="Foldi C."/>
            <person name="Dima B."/>
            <person name="Sanchez-Garcia M."/>
            <person name="Sanchez-Ramirez S."/>
            <person name="Szollosi G.J."/>
            <person name="Szarkandi J.G."/>
            <person name="Papp V."/>
            <person name="Albert L."/>
            <person name="Andreopoulos W."/>
            <person name="Angelini C."/>
            <person name="Antonin V."/>
            <person name="Barry K.W."/>
            <person name="Bougher N.L."/>
            <person name="Buchanan P."/>
            <person name="Buyck B."/>
            <person name="Bense V."/>
            <person name="Catcheside P."/>
            <person name="Chovatia M."/>
            <person name="Cooper J."/>
            <person name="Damon W."/>
            <person name="Desjardin D."/>
            <person name="Finy P."/>
            <person name="Geml J."/>
            <person name="Haridas S."/>
            <person name="Hughes K."/>
            <person name="Justo A."/>
            <person name="Karasinski D."/>
            <person name="Kautmanova I."/>
            <person name="Kiss B."/>
            <person name="Kocsube S."/>
            <person name="Kotiranta H."/>
            <person name="LaButti K.M."/>
            <person name="Lechner B.E."/>
            <person name="Liimatainen K."/>
            <person name="Lipzen A."/>
            <person name="Lukacs Z."/>
            <person name="Mihaltcheva S."/>
            <person name="Morgado L.N."/>
            <person name="Niskanen T."/>
            <person name="Noordeloos M.E."/>
            <person name="Ohm R.A."/>
            <person name="Ortiz-Santana B."/>
            <person name="Ovrebo C."/>
            <person name="Racz N."/>
            <person name="Riley R."/>
            <person name="Savchenko A."/>
            <person name="Shiryaev A."/>
            <person name="Soop K."/>
            <person name="Spirin V."/>
            <person name="Szebenyi C."/>
            <person name="Tomsovsky M."/>
            <person name="Tulloss R.E."/>
            <person name="Uehling J."/>
            <person name="Grigoriev I.V."/>
            <person name="Vagvolgyi C."/>
            <person name="Papp T."/>
            <person name="Martin F.M."/>
            <person name="Miettinen O."/>
            <person name="Hibbett D.S."/>
            <person name="Nagy L.G."/>
        </authorList>
    </citation>
    <scope>NUCLEOTIDE SEQUENCE [LARGE SCALE GENOMIC DNA]</scope>
    <source>
        <strain evidence="3 4">CBS 309.79</strain>
    </source>
</reference>
<gene>
    <name evidence="3" type="ORF">BDV98DRAFT_574235</name>
</gene>
<dbReference type="EMBL" id="ML178846">
    <property type="protein sequence ID" value="TFK97549.1"/>
    <property type="molecule type" value="Genomic_DNA"/>
</dbReference>
<keyword evidence="4" id="KW-1185">Reference proteome</keyword>
<name>A0A5C3Q910_9AGAR</name>
<evidence type="ECO:0000256" key="2">
    <source>
        <dbReference type="SAM" id="SignalP"/>
    </source>
</evidence>
<feature type="signal peptide" evidence="2">
    <location>
        <begin position="1"/>
        <end position="22"/>
    </location>
</feature>
<dbReference type="AlphaFoldDB" id="A0A5C3Q910"/>
<feature type="chain" id="PRO_5022710627" evidence="2">
    <location>
        <begin position="23"/>
        <end position="131"/>
    </location>
</feature>
<accession>A0A5C3Q910</accession>
<evidence type="ECO:0000313" key="4">
    <source>
        <dbReference type="Proteomes" id="UP000305067"/>
    </source>
</evidence>
<organism evidence="3 4">
    <name type="scientific">Pterulicium gracile</name>
    <dbReference type="NCBI Taxonomy" id="1884261"/>
    <lineage>
        <taxon>Eukaryota</taxon>
        <taxon>Fungi</taxon>
        <taxon>Dikarya</taxon>
        <taxon>Basidiomycota</taxon>
        <taxon>Agaricomycotina</taxon>
        <taxon>Agaricomycetes</taxon>
        <taxon>Agaricomycetidae</taxon>
        <taxon>Agaricales</taxon>
        <taxon>Pleurotineae</taxon>
        <taxon>Pterulaceae</taxon>
        <taxon>Pterulicium</taxon>
    </lineage>
</organism>
<protein>
    <submittedName>
        <fullName evidence="3">Uncharacterized protein</fullName>
    </submittedName>
</protein>
<evidence type="ECO:0000313" key="3">
    <source>
        <dbReference type="EMBL" id="TFK97549.1"/>
    </source>
</evidence>
<evidence type="ECO:0000256" key="1">
    <source>
        <dbReference type="SAM" id="MobiDB-lite"/>
    </source>
</evidence>
<feature type="compositionally biased region" description="Low complexity" evidence="1">
    <location>
        <begin position="75"/>
        <end position="88"/>
    </location>
</feature>
<sequence length="131" mass="13110">MIMKVTQVTALAVYLASAGVFASGPIEQRQILGDTTEEPSGSPSPIFNPSGSFSVEATNTPSDSITDSISNTEGTAEPTADPTDAEPTPSDEENPEDPAGSDGAEGSSFSVAVGGGLKVLVAGVVGIQVLL</sequence>
<feature type="compositionally biased region" description="Polar residues" evidence="1">
    <location>
        <begin position="38"/>
        <end position="74"/>
    </location>
</feature>
<keyword evidence="2" id="KW-0732">Signal</keyword>
<feature type="region of interest" description="Disordered" evidence="1">
    <location>
        <begin position="30"/>
        <end position="108"/>
    </location>
</feature>